<proteinExistence type="inferred from homology"/>
<dbReference type="RefSeq" id="WP_245302280.1">
    <property type="nucleotide sequence ID" value="NZ_JAGGLG010000007.1"/>
</dbReference>
<evidence type="ECO:0000256" key="2">
    <source>
        <dbReference type="ARBA" id="ARBA00007069"/>
    </source>
</evidence>
<gene>
    <name evidence="10" type="ORF">J2Z79_001239</name>
</gene>
<keyword evidence="3" id="KW-0813">Transport</keyword>
<dbReference type="Gene3D" id="1.10.3720.10">
    <property type="entry name" value="MetI-like"/>
    <property type="match status" value="1"/>
</dbReference>
<feature type="transmembrane region" description="Helical" evidence="8">
    <location>
        <begin position="277"/>
        <end position="299"/>
    </location>
</feature>
<name>A0ABS4JTS6_9FIRM</name>
<protein>
    <recommendedName>
        <fullName evidence="8">Phosphate transport system permease protein PstA</fullName>
    </recommendedName>
</protein>
<evidence type="ECO:0000256" key="6">
    <source>
        <dbReference type="ARBA" id="ARBA00022989"/>
    </source>
</evidence>
<sequence>MNTTRVARRVRYSSAPGAARRRRRRWLDAAAHALFLLAAAAAAAVLALLLRDLLQTGLPRLSWAFLSSYGSRFADRAGILAPLVGSVYVVLLAAAFALPVGVATAIFLEFYAGDPASPTWLRQLNRILQLSIANLAGVPSIVYGLFGLAFFVRGLALGRSVLAAALTLALLVLPVVIVSAREALRAVPPSLAHAAYALGASRGQAVFTVVLPAALGGIMTGSILSLSRALGESAPLIAVGAWVYVARLPVSPLDSFTVLPVQIYHWASMPQRAFQEAAAAGILVLLLVLLGMNGAAIWLRNKFQRKAEW</sequence>
<dbReference type="InterPro" id="IPR035906">
    <property type="entry name" value="MetI-like_sf"/>
</dbReference>
<organism evidence="10 11">
    <name type="scientific">Symbiobacterium terraclitae</name>
    <dbReference type="NCBI Taxonomy" id="557451"/>
    <lineage>
        <taxon>Bacteria</taxon>
        <taxon>Bacillati</taxon>
        <taxon>Bacillota</taxon>
        <taxon>Clostridia</taxon>
        <taxon>Eubacteriales</taxon>
        <taxon>Symbiobacteriaceae</taxon>
        <taxon>Symbiobacterium</taxon>
    </lineage>
</organism>
<evidence type="ECO:0000256" key="5">
    <source>
        <dbReference type="ARBA" id="ARBA00022692"/>
    </source>
</evidence>
<keyword evidence="11" id="KW-1185">Reference proteome</keyword>
<feature type="transmembrane region" description="Helical" evidence="8">
    <location>
        <begin position="29"/>
        <end position="50"/>
    </location>
</feature>
<keyword evidence="4 8" id="KW-1003">Cell membrane</keyword>
<keyword evidence="6 8" id="KW-1133">Transmembrane helix</keyword>
<keyword evidence="5 8" id="KW-0812">Transmembrane</keyword>
<dbReference type="Proteomes" id="UP001519289">
    <property type="component" value="Unassembled WGS sequence"/>
</dbReference>
<dbReference type="InterPro" id="IPR000515">
    <property type="entry name" value="MetI-like"/>
</dbReference>
<dbReference type="InterPro" id="IPR005672">
    <property type="entry name" value="Phosphate_PstA"/>
</dbReference>
<comment type="subcellular location">
    <subcellularLocation>
        <location evidence="1 8">Cell membrane</location>
        <topology evidence="1 8">Multi-pass membrane protein</topology>
    </subcellularLocation>
</comment>
<evidence type="ECO:0000256" key="4">
    <source>
        <dbReference type="ARBA" id="ARBA00022475"/>
    </source>
</evidence>
<evidence type="ECO:0000313" key="10">
    <source>
        <dbReference type="EMBL" id="MBP2017854.1"/>
    </source>
</evidence>
<feature type="transmembrane region" description="Helical" evidence="8">
    <location>
        <begin position="132"/>
        <end position="156"/>
    </location>
</feature>
<reference evidence="10 11" key="1">
    <citation type="submission" date="2021-03" db="EMBL/GenBank/DDBJ databases">
        <title>Genomic Encyclopedia of Type Strains, Phase IV (KMG-IV): sequencing the most valuable type-strain genomes for metagenomic binning, comparative biology and taxonomic classification.</title>
        <authorList>
            <person name="Goeker M."/>
        </authorList>
    </citation>
    <scope>NUCLEOTIDE SEQUENCE [LARGE SCALE GENOMIC DNA]</scope>
    <source>
        <strain evidence="10 11">DSM 27138</strain>
    </source>
</reference>
<evidence type="ECO:0000256" key="8">
    <source>
        <dbReference type="RuleBase" id="RU363043"/>
    </source>
</evidence>
<keyword evidence="7 8" id="KW-0472">Membrane</keyword>
<dbReference type="SUPFAM" id="SSF161098">
    <property type="entry name" value="MetI-like"/>
    <property type="match status" value="1"/>
</dbReference>
<feature type="transmembrane region" description="Helical" evidence="8">
    <location>
        <begin position="162"/>
        <end position="184"/>
    </location>
</feature>
<dbReference type="CDD" id="cd06261">
    <property type="entry name" value="TM_PBP2"/>
    <property type="match status" value="1"/>
</dbReference>
<evidence type="ECO:0000256" key="1">
    <source>
        <dbReference type="ARBA" id="ARBA00004651"/>
    </source>
</evidence>
<evidence type="ECO:0000259" key="9">
    <source>
        <dbReference type="PROSITE" id="PS50928"/>
    </source>
</evidence>
<comment type="similarity">
    <text evidence="2 8">Belongs to the binding-protein-dependent transport system permease family. CysTW subfamily.</text>
</comment>
<feature type="domain" description="ABC transmembrane type-1" evidence="9">
    <location>
        <begin position="83"/>
        <end position="295"/>
    </location>
</feature>
<accession>A0ABS4JTS6</accession>
<dbReference type="EMBL" id="JAGGLG010000007">
    <property type="protein sequence ID" value="MBP2017854.1"/>
    <property type="molecule type" value="Genomic_DNA"/>
</dbReference>
<feature type="transmembrane region" description="Helical" evidence="8">
    <location>
        <begin position="205"/>
        <end position="226"/>
    </location>
</feature>
<dbReference type="Pfam" id="PF00528">
    <property type="entry name" value="BPD_transp_1"/>
    <property type="match status" value="1"/>
</dbReference>
<dbReference type="PROSITE" id="PS50928">
    <property type="entry name" value="ABC_TM1"/>
    <property type="match status" value="1"/>
</dbReference>
<comment type="caution">
    <text evidence="10">The sequence shown here is derived from an EMBL/GenBank/DDBJ whole genome shotgun (WGS) entry which is preliminary data.</text>
</comment>
<feature type="transmembrane region" description="Helical" evidence="8">
    <location>
        <begin position="87"/>
        <end position="111"/>
    </location>
</feature>
<dbReference type="NCBIfam" id="TIGR00974">
    <property type="entry name" value="3a0107s02c"/>
    <property type="match status" value="1"/>
</dbReference>
<evidence type="ECO:0000313" key="11">
    <source>
        <dbReference type="Proteomes" id="UP001519289"/>
    </source>
</evidence>
<dbReference type="PANTHER" id="PTHR43470:SF5">
    <property type="entry name" value="PHOSPHATE TRANSPORT SYSTEM PERMEASE PROTEIN PSTA"/>
    <property type="match status" value="1"/>
</dbReference>
<evidence type="ECO:0000256" key="3">
    <source>
        <dbReference type="ARBA" id="ARBA00022448"/>
    </source>
</evidence>
<dbReference type="PANTHER" id="PTHR43470">
    <property type="entry name" value="PHOSPHATE TRANSPORT SYSTEM PERMEASE PROTEIN PSTA-RELATED"/>
    <property type="match status" value="1"/>
</dbReference>
<evidence type="ECO:0000256" key="7">
    <source>
        <dbReference type="ARBA" id="ARBA00023136"/>
    </source>
</evidence>